<evidence type="ECO:0000256" key="13">
    <source>
        <dbReference type="SAM" id="Phobius"/>
    </source>
</evidence>
<evidence type="ECO:0000256" key="9">
    <source>
        <dbReference type="ARBA" id="ARBA00022989"/>
    </source>
</evidence>
<keyword evidence="11 13" id="KW-0472">Membrane</keyword>
<feature type="repeat" description="PPR" evidence="12">
    <location>
        <begin position="376"/>
        <end position="410"/>
    </location>
</feature>
<evidence type="ECO:0000256" key="7">
    <source>
        <dbReference type="ARBA" id="ARBA00022737"/>
    </source>
</evidence>
<dbReference type="Pfam" id="PF20431">
    <property type="entry name" value="E_motif"/>
    <property type="match status" value="1"/>
</dbReference>
<feature type="domain" description="V-ATPase proteolipid subunit C-like" evidence="14">
    <location>
        <begin position="701"/>
        <end position="760"/>
    </location>
</feature>
<sequence length="855" mass="94678">MITTGLIHDPVEQCRIITFCCTCDTGDMDYARLLFDRIPEPNLLMWNTMIKGYSQRHCSNVAASMYFEMLRKGLWPDHYTFPFLLKAFTREIASCCGREFHAHILKFGFESNAFAQNALIHMYSSCGHIETAHGVFDRSSKRDVLSWNVIISGYNRIKNFEESRNLFNEMEKERVLPTSVTLVSVLSACAKLKDLKTGKRAHQYVKDQGFKSSLTLENALIDMYAACGEMDVALELFQNMEVRDVISWTAIVSGFAHSEQLDQAREYFDWMPQRDFVSWTAMIDGYLRANHFKEALEIFREMQAAKIKPDEYTIVSILTACANLGALEMGEWIRLYIGKNKMKIDVFVGNALIDMYFKCGNVKSALKIFEKMPQRDKFTWTAMISGFAVNGHGKEALDLFSKMIEASVMPDEVTYIGVLCACTHGGVVDKGREFFSNMTICHGVEPNVAHYGCMVDLLGRAGQLREALEFITNMPIKPNSVVWGALLGACRVHKDAELAEMAAKRLLELEPENGSVFVLLSNIYAACDKWEDVRKVRKTMMDRGIKKTPGCSLIEMNGVVHEFVAGDQSHPQSIEIYSKLDEITKDLKLSGYVPNTSEVFLDIGEEEKETAVYWHSEKLAIAFGLISSGPQVTIRIVKNLRICVDCHHVAKFPSSFATSVNLEERGDFPFIELISGLMMAGASSSWSRALMQISPYTFAAIGIAIAIGVSVLGAAWGIYITGSSLIGAAIKAPRITSKNLISVIFCEAVAIYGVIVAIILQTKLESVPTSMMYAPDALRAGYAIFASGIIVGFANLVCGICVGIIGSSCALSDAQNSSLFVKILVIEIFGSALGLFGVIVGIIMSGQITWPTKAA</sequence>
<dbReference type="GO" id="GO:0003723">
    <property type="term" value="F:RNA binding"/>
    <property type="evidence" value="ECO:0007669"/>
    <property type="project" value="InterPro"/>
</dbReference>
<feature type="transmembrane region" description="Helical" evidence="13">
    <location>
        <begin position="696"/>
        <end position="719"/>
    </location>
</feature>
<feature type="transmembrane region" description="Helical" evidence="13">
    <location>
        <begin position="819"/>
        <end position="844"/>
    </location>
</feature>
<dbReference type="OrthoDB" id="185373at2759"/>
<dbReference type="InterPro" id="IPR000245">
    <property type="entry name" value="ATPase_proteolipid_csu"/>
</dbReference>
<accession>A0A9Q0H2E9</accession>
<dbReference type="PROSITE" id="PS51375">
    <property type="entry name" value="PPR"/>
    <property type="match status" value="6"/>
</dbReference>
<keyword evidence="9 13" id="KW-1133">Transmembrane helix</keyword>
<dbReference type="EMBL" id="JAMYWD010000010">
    <property type="protein sequence ID" value="KAJ4957416.1"/>
    <property type="molecule type" value="Genomic_DNA"/>
</dbReference>
<comment type="similarity">
    <text evidence="4">Belongs to the V-ATPase proteolipid subunit family.</text>
</comment>
<comment type="caution">
    <text evidence="16">The sequence shown here is derived from an EMBL/GenBank/DDBJ whole genome shotgun (WGS) entry which is preliminary data.</text>
</comment>
<feature type="repeat" description="PPR" evidence="12">
    <location>
        <begin position="345"/>
        <end position="375"/>
    </location>
</feature>
<evidence type="ECO:0000259" key="14">
    <source>
        <dbReference type="Pfam" id="PF00137"/>
    </source>
</evidence>
<dbReference type="FunFam" id="1.25.40.10:FF:000427">
    <property type="entry name" value="Pentatricopeptide repeat-containing protein chloroplastic"/>
    <property type="match status" value="1"/>
</dbReference>
<dbReference type="GO" id="GO:0033179">
    <property type="term" value="C:proton-transporting V-type ATPase, V0 domain"/>
    <property type="evidence" value="ECO:0007669"/>
    <property type="project" value="InterPro"/>
</dbReference>
<feature type="repeat" description="PPR" evidence="12">
    <location>
        <begin position="42"/>
        <end position="76"/>
    </location>
</feature>
<dbReference type="Pfam" id="PF14432">
    <property type="entry name" value="DYW_deaminase"/>
    <property type="match status" value="1"/>
</dbReference>
<proteinExistence type="inferred from homology"/>
<evidence type="ECO:0000256" key="8">
    <source>
        <dbReference type="ARBA" id="ARBA00022781"/>
    </source>
</evidence>
<feature type="domain" description="V-ATPase proteolipid subunit C-like" evidence="14">
    <location>
        <begin position="785"/>
        <end position="844"/>
    </location>
</feature>
<dbReference type="AlphaFoldDB" id="A0A9Q0H2E9"/>
<comment type="function">
    <text evidence="1">Proton-conducting pore forming subunit of the membrane integral V0 complex of vacuolar ATPase. V-ATPase is responsible for acidifying a variety of intracellular compartments in eukaryotic cells.</text>
</comment>
<dbReference type="InterPro" id="IPR046848">
    <property type="entry name" value="E_motif"/>
</dbReference>
<name>A0A9Q0H2E9_9MAGN</name>
<dbReference type="PRINTS" id="PR00122">
    <property type="entry name" value="VACATPASE"/>
</dbReference>
<dbReference type="Pfam" id="PF00137">
    <property type="entry name" value="ATP-synt_C"/>
    <property type="match status" value="2"/>
</dbReference>
<dbReference type="Pfam" id="PF01535">
    <property type="entry name" value="PPR"/>
    <property type="match status" value="5"/>
</dbReference>
<dbReference type="FunFam" id="1.20.120.610:FF:000002">
    <property type="entry name" value="V-type proton ATPase proteolipid subunit"/>
    <property type="match status" value="1"/>
</dbReference>
<organism evidence="16 17">
    <name type="scientific">Protea cynaroides</name>
    <dbReference type="NCBI Taxonomy" id="273540"/>
    <lineage>
        <taxon>Eukaryota</taxon>
        <taxon>Viridiplantae</taxon>
        <taxon>Streptophyta</taxon>
        <taxon>Embryophyta</taxon>
        <taxon>Tracheophyta</taxon>
        <taxon>Spermatophyta</taxon>
        <taxon>Magnoliopsida</taxon>
        <taxon>Proteales</taxon>
        <taxon>Proteaceae</taxon>
        <taxon>Protea</taxon>
    </lineage>
</organism>
<evidence type="ECO:0000256" key="11">
    <source>
        <dbReference type="ARBA" id="ARBA00023136"/>
    </source>
</evidence>
<feature type="repeat" description="PPR" evidence="12">
    <location>
        <begin position="275"/>
        <end position="309"/>
    </location>
</feature>
<dbReference type="InterPro" id="IPR002379">
    <property type="entry name" value="ATPase_proteolipid_c-like_dom"/>
</dbReference>
<comment type="similarity">
    <text evidence="3">Belongs to the PPR family. PCMP-H subfamily.</text>
</comment>
<keyword evidence="5" id="KW-0813">Transport</keyword>
<dbReference type="FunFam" id="1.25.40.10:FF:000348">
    <property type="entry name" value="Pentatricopeptide repeat-containing protein chloroplastic"/>
    <property type="match status" value="1"/>
</dbReference>
<dbReference type="SUPFAM" id="SSF48452">
    <property type="entry name" value="TPR-like"/>
    <property type="match status" value="1"/>
</dbReference>
<gene>
    <name evidence="16" type="ORF">NE237_024527</name>
</gene>
<dbReference type="SUPFAM" id="SSF81333">
    <property type="entry name" value="F1F0 ATP synthase subunit C"/>
    <property type="match status" value="2"/>
</dbReference>
<feature type="repeat" description="PPR" evidence="12">
    <location>
        <begin position="143"/>
        <end position="177"/>
    </location>
</feature>
<keyword evidence="6 13" id="KW-0812">Transmembrane</keyword>
<evidence type="ECO:0000256" key="2">
    <source>
        <dbReference type="ARBA" id="ARBA00004141"/>
    </source>
</evidence>
<keyword evidence="8" id="KW-0375">Hydrogen ion transport</keyword>
<dbReference type="Gene3D" id="1.20.120.610">
    <property type="entry name" value="lithium bound rotor ring of v- atpase"/>
    <property type="match status" value="1"/>
</dbReference>
<dbReference type="InterPro" id="IPR032867">
    <property type="entry name" value="DYW_dom"/>
</dbReference>
<feature type="repeat" description="PPR" evidence="12">
    <location>
        <begin position="244"/>
        <end position="274"/>
    </location>
</feature>
<keyword evidence="7" id="KW-0677">Repeat</keyword>
<dbReference type="FunFam" id="1.25.40.10:FF:002148">
    <property type="entry name" value="Pentatricopeptide repeat-containing protein At2g29760, chloroplastic"/>
    <property type="match status" value="1"/>
</dbReference>
<keyword evidence="17" id="KW-1185">Reference proteome</keyword>
<evidence type="ECO:0000256" key="6">
    <source>
        <dbReference type="ARBA" id="ARBA00022692"/>
    </source>
</evidence>
<dbReference type="PANTHER" id="PTHR47926">
    <property type="entry name" value="PENTATRICOPEPTIDE REPEAT-CONTAINING PROTEIN"/>
    <property type="match status" value="1"/>
</dbReference>
<evidence type="ECO:0000256" key="3">
    <source>
        <dbReference type="ARBA" id="ARBA00006643"/>
    </source>
</evidence>
<evidence type="ECO:0000256" key="10">
    <source>
        <dbReference type="ARBA" id="ARBA00023065"/>
    </source>
</evidence>
<feature type="transmembrane region" description="Helical" evidence="13">
    <location>
        <begin position="740"/>
        <end position="760"/>
    </location>
</feature>
<feature type="transmembrane region" description="Helical" evidence="13">
    <location>
        <begin position="780"/>
        <end position="807"/>
    </location>
</feature>
<dbReference type="InterPro" id="IPR011990">
    <property type="entry name" value="TPR-like_helical_dom_sf"/>
</dbReference>
<dbReference type="InterPro" id="IPR046960">
    <property type="entry name" value="PPR_At4g14850-like_plant"/>
</dbReference>
<dbReference type="NCBIfam" id="TIGR00756">
    <property type="entry name" value="PPR"/>
    <property type="match status" value="5"/>
</dbReference>
<evidence type="ECO:0000259" key="15">
    <source>
        <dbReference type="Pfam" id="PF14432"/>
    </source>
</evidence>
<dbReference type="GO" id="GO:0046961">
    <property type="term" value="F:proton-transporting ATPase activity, rotational mechanism"/>
    <property type="evidence" value="ECO:0007669"/>
    <property type="project" value="InterPro"/>
</dbReference>
<dbReference type="Pfam" id="PF20430">
    <property type="entry name" value="Eplus_motif"/>
    <property type="match status" value="1"/>
</dbReference>
<keyword evidence="10" id="KW-0406">Ion transport</keyword>
<evidence type="ECO:0000256" key="1">
    <source>
        <dbReference type="ARBA" id="ARBA00002481"/>
    </source>
</evidence>
<dbReference type="PANTHER" id="PTHR47926:SF492">
    <property type="entry name" value="DYW DOMAIN-CONTAINING PROTEIN"/>
    <property type="match status" value="1"/>
</dbReference>
<evidence type="ECO:0000313" key="16">
    <source>
        <dbReference type="EMBL" id="KAJ4957416.1"/>
    </source>
</evidence>
<dbReference type="GO" id="GO:0008270">
    <property type="term" value="F:zinc ion binding"/>
    <property type="evidence" value="ECO:0007669"/>
    <property type="project" value="InterPro"/>
</dbReference>
<dbReference type="InterPro" id="IPR035921">
    <property type="entry name" value="F/V-ATP_Csub_sf"/>
</dbReference>
<feature type="domain" description="DYW" evidence="15">
    <location>
        <begin position="591"/>
        <end position="657"/>
    </location>
</feature>
<evidence type="ECO:0000256" key="5">
    <source>
        <dbReference type="ARBA" id="ARBA00022448"/>
    </source>
</evidence>
<comment type="subcellular location">
    <subcellularLocation>
        <location evidence="2">Membrane</location>
        <topology evidence="2">Multi-pass membrane protein</topology>
    </subcellularLocation>
</comment>
<protein>
    <submittedName>
        <fullName evidence="16">Uncharacterized protein</fullName>
    </submittedName>
</protein>
<evidence type="ECO:0000256" key="4">
    <source>
        <dbReference type="ARBA" id="ARBA00007296"/>
    </source>
</evidence>
<dbReference type="Pfam" id="PF13041">
    <property type="entry name" value="PPR_2"/>
    <property type="match status" value="4"/>
</dbReference>
<evidence type="ECO:0000256" key="12">
    <source>
        <dbReference type="PROSITE-ProRule" id="PRU00708"/>
    </source>
</evidence>
<dbReference type="Proteomes" id="UP001141806">
    <property type="component" value="Unassembled WGS sequence"/>
</dbReference>
<dbReference type="InterPro" id="IPR002885">
    <property type="entry name" value="PPR_rpt"/>
</dbReference>
<dbReference type="Gene3D" id="1.25.40.10">
    <property type="entry name" value="Tetratricopeptide repeat domain"/>
    <property type="match status" value="6"/>
</dbReference>
<dbReference type="GO" id="GO:0009451">
    <property type="term" value="P:RNA modification"/>
    <property type="evidence" value="ECO:0007669"/>
    <property type="project" value="InterPro"/>
</dbReference>
<dbReference type="CDD" id="cd18178">
    <property type="entry name" value="ATP-synt_Vo_c_ATP6F_rpt2"/>
    <property type="match status" value="1"/>
</dbReference>
<reference evidence="16" key="1">
    <citation type="journal article" date="2023" name="Plant J.">
        <title>The genome of the king protea, Protea cynaroides.</title>
        <authorList>
            <person name="Chang J."/>
            <person name="Duong T.A."/>
            <person name="Schoeman C."/>
            <person name="Ma X."/>
            <person name="Roodt D."/>
            <person name="Barker N."/>
            <person name="Li Z."/>
            <person name="Van de Peer Y."/>
            <person name="Mizrachi E."/>
        </authorList>
    </citation>
    <scope>NUCLEOTIDE SEQUENCE</scope>
    <source>
        <tissue evidence="16">Young leaves</tissue>
    </source>
</reference>
<dbReference type="InterPro" id="IPR046849">
    <property type="entry name" value="E2_motif"/>
</dbReference>
<evidence type="ECO:0000313" key="17">
    <source>
        <dbReference type="Proteomes" id="UP001141806"/>
    </source>
</evidence>
<dbReference type="CDD" id="cd18177">
    <property type="entry name" value="ATP-synt_Vo_c_ATP6F_rpt1"/>
    <property type="match status" value="1"/>
</dbReference>